<comment type="caution">
    <text evidence="5">The sequence shown here is derived from an EMBL/GenBank/DDBJ whole genome shotgun (WGS) entry which is preliminary data.</text>
</comment>
<dbReference type="InterPro" id="IPR029068">
    <property type="entry name" value="Glyas_Bleomycin-R_OHBP_Dase"/>
</dbReference>
<dbReference type="PROSITE" id="PS51819">
    <property type="entry name" value="VOC"/>
    <property type="match status" value="1"/>
</dbReference>
<accession>A0AAW3ZKN2</accession>
<feature type="domain" description="VOC" evidence="4">
    <location>
        <begin position="2"/>
        <end position="119"/>
    </location>
</feature>
<dbReference type="Proteomes" id="UP000613768">
    <property type="component" value="Unassembled WGS sequence"/>
</dbReference>
<name>A0AAW3ZKN2_9GAMM</name>
<comment type="similarity">
    <text evidence="1">Belongs to the bleomycin resistance protein family.</text>
</comment>
<proteinExistence type="inferred from homology"/>
<dbReference type="InterPro" id="IPR000335">
    <property type="entry name" value="Bleomycin-R"/>
</dbReference>
<dbReference type="AlphaFoldDB" id="A0AAW3ZKN2"/>
<evidence type="ECO:0000259" key="4">
    <source>
        <dbReference type="PROSITE" id="PS51819"/>
    </source>
</evidence>
<keyword evidence="6" id="KW-1185">Reference proteome</keyword>
<dbReference type="Pfam" id="PF19581">
    <property type="entry name" value="Glyoxalase_7"/>
    <property type="match status" value="1"/>
</dbReference>
<dbReference type="SUPFAM" id="SSF54593">
    <property type="entry name" value="Glyoxalase/Bleomycin resistance protein/Dihydroxybiphenyl dioxygenase"/>
    <property type="match status" value="1"/>
</dbReference>
<evidence type="ECO:0000256" key="2">
    <source>
        <dbReference type="ARBA" id="ARBA00021572"/>
    </source>
</evidence>
<dbReference type="CDD" id="cd08349">
    <property type="entry name" value="BLMA_like"/>
    <property type="match status" value="1"/>
</dbReference>
<dbReference type="GO" id="GO:0046677">
    <property type="term" value="P:response to antibiotic"/>
    <property type="evidence" value="ECO:0007669"/>
    <property type="project" value="UniProtKB-KW"/>
</dbReference>
<gene>
    <name evidence="5" type="ORF">IFO71_12675</name>
</gene>
<sequence>MKFSTPIPILRSFDEAATRAFYIDFLGFEVDWEHRFADDLPLYMQVHRGDLLLHLSEHHGDVTPGSALRIEVDDLDALHAELQAKQYKFARPGIETMPWGMRELSVKDPSGNRLVFYAAMEA</sequence>
<reference evidence="5 6" key="1">
    <citation type="submission" date="2020-09" db="EMBL/GenBank/DDBJ databases">
        <title>Pseudoxanthomonas sp. CAU 1598 isolated from sand of Yaerae Beach.</title>
        <authorList>
            <person name="Kim W."/>
        </authorList>
    </citation>
    <scope>NUCLEOTIDE SEQUENCE [LARGE SCALE GENOMIC DNA]</scope>
    <source>
        <strain evidence="5 6">CAU 1598</strain>
    </source>
</reference>
<dbReference type="Gene3D" id="3.10.180.10">
    <property type="entry name" value="2,3-Dihydroxybiphenyl 1,2-Dioxygenase, domain 1"/>
    <property type="match status" value="1"/>
</dbReference>
<protein>
    <recommendedName>
        <fullName evidence="2">Bleomycin resistance protein</fullName>
    </recommendedName>
</protein>
<evidence type="ECO:0000256" key="1">
    <source>
        <dbReference type="ARBA" id="ARBA00011051"/>
    </source>
</evidence>
<dbReference type="InterPro" id="IPR037523">
    <property type="entry name" value="VOC_core"/>
</dbReference>
<evidence type="ECO:0000313" key="5">
    <source>
        <dbReference type="EMBL" id="MBD8526591.1"/>
    </source>
</evidence>
<organism evidence="5 6">
    <name type="scientific">Pseudomarimonas arenosa</name>
    <dbReference type="NCBI Taxonomy" id="2774145"/>
    <lineage>
        <taxon>Bacteria</taxon>
        <taxon>Pseudomonadati</taxon>
        <taxon>Pseudomonadota</taxon>
        <taxon>Gammaproteobacteria</taxon>
        <taxon>Lysobacterales</taxon>
        <taxon>Lysobacteraceae</taxon>
        <taxon>Pseudomarimonas</taxon>
    </lineage>
</organism>
<evidence type="ECO:0000256" key="3">
    <source>
        <dbReference type="ARBA" id="ARBA00023251"/>
    </source>
</evidence>
<dbReference type="EMBL" id="JACYTR010000026">
    <property type="protein sequence ID" value="MBD8526591.1"/>
    <property type="molecule type" value="Genomic_DNA"/>
</dbReference>
<keyword evidence="3" id="KW-0046">Antibiotic resistance</keyword>
<evidence type="ECO:0000313" key="6">
    <source>
        <dbReference type="Proteomes" id="UP000613768"/>
    </source>
</evidence>